<dbReference type="InterPro" id="IPR001810">
    <property type="entry name" value="F-box_dom"/>
</dbReference>
<dbReference type="Gene3D" id="1.20.1280.50">
    <property type="match status" value="1"/>
</dbReference>
<dbReference type="PANTHER" id="PTHR31111:SF113">
    <property type="entry name" value="F-BOX ASSOCIATED UBIQUITINATION EFFECTOR FAMILY PROTEIN"/>
    <property type="match status" value="1"/>
</dbReference>
<evidence type="ECO:0000313" key="3">
    <source>
        <dbReference type="Proteomes" id="UP001558713"/>
    </source>
</evidence>
<dbReference type="Proteomes" id="UP001558713">
    <property type="component" value="Unassembled WGS sequence"/>
</dbReference>
<accession>A0ABD0ZUS5</accession>
<dbReference type="SUPFAM" id="SSF81383">
    <property type="entry name" value="F-box domain"/>
    <property type="match status" value="1"/>
</dbReference>
<dbReference type="EMBL" id="JBANAX010000859">
    <property type="protein sequence ID" value="KAL1191170.1"/>
    <property type="molecule type" value="Genomic_DNA"/>
</dbReference>
<protein>
    <submittedName>
        <fullName evidence="2">F-box/LRR-repeat protein</fullName>
    </submittedName>
</protein>
<dbReference type="InterPro" id="IPR036047">
    <property type="entry name" value="F-box-like_dom_sf"/>
</dbReference>
<dbReference type="Pfam" id="PF00646">
    <property type="entry name" value="F-box"/>
    <property type="match status" value="1"/>
</dbReference>
<dbReference type="InterPro" id="IPR017451">
    <property type="entry name" value="F-box-assoc_interact_dom"/>
</dbReference>
<feature type="domain" description="F-box" evidence="1">
    <location>
        <begin position="13"/>
        <end position="52"/>
    </location>
</feature>
<keyword evidence="3" id="KW-1185">Reference proteome</keyword>
<comment type="caution">
    <text evidence="2">The sequence shown here is derived from an EMBL/GenBank/DDBJ whole genome shotgun (WGS) entry which is preliminary data.</text>
</comment>
<proteinExistence type="predicted"/>
<dbReference type="PANTHER" id="PTHR31111">
    <property type="entry name" value="BNAA05G37150D PROTEIN-RELATED"/>
    <property type="match status" value="1"/>
</dbReference>
<evidence type="ECO:0000313" key="2">
    <source>
        <dbReference type="EMBL" id="KAL1191170.1"/>
    </source>
</evidence>
<dbReference type="Pfam" id="PF07734">
    <property type="entry name" value="FBA_1"/>
    <property type="match status" value="1"/>
</dbReference>
<dbReference type="SUPFAM" id="SSF50965">
    <property type="entry name" value="Galactose oxidase, central domain"/>
    <property type="match status" value="1"/>
</dbReference>
<evidence type="ECO:0000259" key="1">
    <source>
        <dbReference type="SMART" id="SM00256"/>
    </source>
</evidence>
<sequence>MGEEEANPNSFYIASDLLTDIFMRLPLKSLVKFKTVSKEWRSILNSKRFVDMHLNFQKSEKSRRKILAACHCDCEPPPTPFPGDEEIVYLHCESTRPSMSCDGLVCIPEPGWVNVLNPSTGQFRRFPSGPDPVPTPLNFRRICFSSTGAWSSFFPGHWAMGFGRDKVTGSYKVVRMFFDPNNYEILDVNTGEWRKLSPPPYEVDTGRRSACVNGSIYWLDIWRGCCKLLVLDLHTEEFHDAPLGASMVFKMDTQIVNLEDRLATATGRLNSHHEWGLEIWTMDAKETWSKTYSISLASLCIKPLEARWYRPVIASKQGDVVICDNKKRLFRYYQRTDTICQISPRTCVISPYLENMVQLHNEQADLRTEFACIRGNTCIFKVGIAFQSRVDKFLSKGKCENPQNVIILKLKIYNIYD</sequence>
<gene>
    <name evidence="2" type="ORF">V5N11_014234</name>
</gene>
<dbReference type="SMART" id="SM00256">
    <property type="entry name" value="FBOX"/>
    <property type="match status" value="1"/>
</dbReference>
<organism evidence="2 3">
    <name type="scientific">Cardamine amara subsp. amara</name>
    <dbReference type="NCBI Taxonomy" id="228776"/>
    <lineage>
        <taxon>Eukaryota</taxon>
        <taxon>Viridiplantae</taxon>
        <taxon>Streptophyta</taxon>
        <taxon>Embryophyta</taxon>
        <taxon>Tracheophyta</taxon>
        <taxon>Spermatophyta</taxon>
        <taxon>Magnoliopsida</taxon>
        <taxon>eudicotyledons</taxon>
        <taxon>Gunneridae</taxon>
        <taxon>Pentapetalae</taxon>
        <taxon>rosids</taxon>
        <taxon>malvids</taxon>
        <taxon>Brassicales</taxon>
        <taxon>Brassicaceae</taxon>
        <taxon>Cardamineae</taxon>
        <taxon>Cardamine</taxon>
    </lineage>
</organism>
<reference evidence="2 3" key="1">
    <citation type="submission" date="2024-04" db="EMBL/GenBank/DDBJ databases">
        <title>Genome assembly C_amara_ONT_v2.</title>
        <authorList>
            <person name="Yant L."/>
            <person name="Moore C."/>
            <person name="Slenker M."/>
        </authorList>
    </citation>
    <scope>NUCLEOTIDE SEQUENCE [LARGE SCALE GENOMIC DNA]</scope>
    <source>
        <tissue evidence="2">Leaf</tissue>
    </source>
</reference>
<dbReference type="InterPro" id="IPR006527">
    <property type="entry name" value="F-box-assoc_dom_typ1"/>
</dbReference>
<dbReference type="AlphaFoldDB" id="A0ABD0ZUS5"/>
<name>A0ABD0ZUS5_CARAN</name>
<dbReference type="InterPro" id="IPR011043">
    <property type="entry name" value="Gal_Oxase/kelch_b-propeller"/>
</dbReference>
<dbReference type="NCBIfam" id="TIGR01640">
    <property type="entry name" value="F_box_assoc_1"/>
    <property type="match status" value="1"/>
</dbReference>